<reference evidence="6" key="1">
    <citation type="submission" date="2021-02" db="EMBL/GenBank/DDBJ databases">
        <authorList>
            <person name="Nowell W R."/>
        </authorList>
    </citation>
    <scope>NUCLEOTIDE SEQUENCE</scope>
</reference>
<dbReference type="GO" id="GO:0005737">
    <property type="term" value="C:cytoplasm"/>
    <property type="evidence" value="ECO:0007669"/>
    <property type="project" value="UniProtKB-SubCell"/>
</dbReference>
<evidence type="ECO:0000313" key="7">
    <source>
        <dbReference type="Proteomes" id="UP000682733"/>
    </source>
</evidence>
<dbReference type="Pfam" id="PF07679">
    <property type="entry name" value="I-set"/>
    <property type="match status" value="1"/>
</dbReference>
<accession>A0A8S2XV78</accession>
<name>A0A8S2XV78_9BILA</name>
<feature type="non-terminal residue" evidence="6">
    <location>
        <position position="1"/>
    </location>
</feature>
<dbReference type="InterPro" id="IPR036179">
    <property type="entry name" value="Ig-like_dom_sf"/>
</dbReference>
<organism evidence="6 7">
    <name type="scientific">Didymodactylos carnosus</name>
    <dbReference type="NCBI Taxonomy" id="1234261"/>
    <lineage>
        <taxon>Eukaryota</taxon>
        <taxon>Metazoa</taxon>
        <taxon>Spiralia</taxon>
        <taxon>Gnathifera</taxon>
        <taxon>Rotifera</taxon>
        <taxon>Eurotatoria</taxon>
        <taxon>Bdelloidea</taxon>
        <taxon>Philodinida</taxon>
        <taxon>Philodinidae</taxon>
        <taxon>Didymodactylos</taxon>
    </lineage>
</organism>
<dbReference type="InterPro" id="IPR007110">
    <property type="entry name" value="Ig-like_dom"/>
</dbReference>
<dbReference type="Gene3D" id="2.60.40.10">
    <property type="entry name" value="Immunoglobulins"/>
    <property type="match status" value="2"/>
</dbReference>
<evidence type="ECO:0000256" key="1">
    <source>
        <dbReference type="ARBA" id="ARBA00004496"/>
    </source>
</evidence>
<dbReference type="InterPro" id="IPR013783">
    <property type="entry name" value="Ig-like_fold"/>
</dbReference>
<proteinExistence type="predicted"/>
<evidence type="ECO:0000256" key="2">
    <source>
        <dbReference type="ARBA" id="ARBA00022490"/>
    </source>
</evidence>
<dbReference type="PANTHER" id="PTHR35971">
    <property type="entry name" value="SI:DKEY-31G6.6"/>
    <property type="match status" value="1"/>
</dbReference>
<evidence type="ECO:0000259" key="5">
    <source>
        <dbReference type="PROSITE" id="PS50835"/>
    </source>
</evidence>
<dbReference type="AlphaFoldDB" id="A0A8S2XV78"/>
<feature type="non-terminal residue" evidence="6">
    <location>
        <position position="201"/>
    </location>
</feature>
<evidence type="ECO:0000256" key="4">
    <source>
        <dbReference type="ARBA" id="ARBA00023157"/>
    </source>
</evidence>
<protein>
    <recommendedName>
        <fullName evidence="5">Ig-like domain-containing protein</fullName>
    </recommendedName>
</protein>
<evidence type="ECO:0000256" key="3">
    <source>
        <dbReference type="ARBA" id="ARBA00022553"/>
    </source>
</evidence>
<sequence>RALKNIKLNVDQGDYSLKINPSQLQSQSVHVNVNPKPIEVIQALNQEKDVFVNDILVLTTKLRNVDNNPTIVWLRNGEPISSGPTNKRVKSVPSNDRQQFKLEIDKIQLDESGTYALKLNDQVITDCEVTVKQHPLKVVQPLKIIGKQLVNETIELVCEINRPNVSFVWLKDNEPIENQSESSIDGKYRLKLDQLKMDNSG</sequence>
<dbReference type="CDD" id="cd00096">
    <property type="entry name" value="Ig"/>
    <property type="match status" value="2"/>
</dbReference>
<feature type="domain" description="Ig-like" evidence="5">
    <location>
        <begin position="35"/>
        <end position="130"/>
    </location>
</feature>
<feature type="domain" description="Ig-like" evidence="5">
    <location>
        <begin position="135"/>
        <end position="201"/>
    </location>
</feature>
<dbReference type="InterPro" id="IPR052385">
    <property type="entry name" value="Obscurin/Obscurin-like_Reg"/>
</dbReference>
<keyword evidence="3" id="KW-0597">Phosphoprotein</keyword>
<dbReference type="EMBL" id="CAJOBA010100642">
    <property type="protein sequence ID" value="CAF4518848.1"/>
    <property type="molecule type" value="Genomic_DNA"/>
</dbReference>
<dbReference type="PANTHER" id="PTHR35971:SF5">
    <property type="entry name" value="OBSCURIN LIKE CYTOSKELETAL ADAPTOR 1"/>
    <property type="match status" value="1"/>
</dbReference>
<keyword evidence="4" id="KW-1015">Disulfide bond</keyword>
<comment type="caution">
    <text evidence="6">The sequence shown here is derived from an EMBL/GenBank/DDBJ whole genome shotgun (WGS) entry which is preliminary data.</text>
</comment>
<dbReference type="Proteomes" id="UP000682733">
    <property type="component" value="Unassembled WGS sequence"/>
</dbReference>
<comment type="subcellular location">
    <subcellularLocation>
        <location evidence="1">Cytoplasm</location>
    </subcellularLocation>
</comment>
<dbReference type="PROSITE" id="PS50835">
    <property type="entry name" value="IG_LIKE"/>
    <property type="match status" value="2"/>
</dbReference>
<gene>
    <name evidence="6" type="ORF">TMI583_LOCUS48636</name>
</gene>
<keyword evidence="2" id="KW-0963">Cytoplasm</keyword>
<dbReference type="InterPro" id="IPR013098">
    <property type="entry name" value="Ig_I-set"/>
</dbReference>
<dbReference type="SUPFAM" id="SSF48726">
    <property type="entry name" value="Immunoglobulin"/>
    <property type="match status" value="2"/>
</dbReference>
<evidence type="ECO:0000313" key="6">
    <source>
        <dbReference type="EMBL" id="CAF4518848.1"/>
    </source>
</evidence>